<reference evidence="6 7" key="1">
    <citation type="submission" date="2020-08" db="EMBL/GenBank/DDBJ databases">
        <title>Genomic Encyclopedia of Type Strains, Phase IV (KMG-IV): sequencing the most valuable type-strain genomes for metagenomic binning, comparative biology and taxonomic classification.</title>
        <authorList>
            <person name="Goeker M."/>
        </authorList>
    </citation>
    <scope>NUCLEOTIDE SEQUENCE [LARGE SCALE GENOMIC DNA]</scope>
    <source>
        <strain evidence="6 7">DSM 14552</strain>
    </source>
</reference>
<evidence type="ECO:0000256" key="4">
    <source>
        <dbReference type="ARBA" id="ARBA00023172"/>
    </source>
</evidence>
<dbReference type="Gene3D" id="3.30.160.390">
    <property type="entry name" value="Integrase, DNA-binding domain"/>
    <property type="match status" value="1"/>
</dbReference>
<evidence type="ECO:0000259" key="5">
    <source>
        <dbReference type="PROSITE" id="PS51898"/>
    </source>
</evidence>
<dbReference type="Gene3D" id="1.10.443.10">
    <property type="entry name" value="Intergrase catalytic core"/>
    <property type="match status" value="1"/>
</dbReference>
<dbReference type="Gene3D" id="1.10.150.130">
    <property type="match status" value="1"/>
</dbReference>
<dbReference type="InterPro" id="IPR011010">
    <property type="entry name" value="DNA_brk_join_enz"/>
</dbReference>
<dbReference type="GO" id="GO:0006310">
    <property type="term" value="P:DNA recombination"/>
    <property type="evidence" value="ECO:0007669"/>
    <property type="project" value="UniProtKB-KW"/>
</dbReference>
<dbReference type="InterPro" id="IPR002104">
    <property type="entry name" value="Integrase_catalytic"/>
</dbReference>
<dbReference type="CDD" id="cd00796">
    <property type="entry name" value="INT_Rci_Hp1_C"/>
    <property type="match status" value="1"/>
</dbReference>
<evidence type="ECO:0000256" key="2">
    <source>
        <dbReference type="ARBA" id="ARBA00022908"/>
    </source>
</evidence>
<dbReference type="SUPFAM" id="SSF56349">
    <property type="entry name" value="DNA breaking-rejoining enzymes"/>
    <property type="match status" value="1"/>
</dbReference>
<name>A0A7W6EUB0_9SPHN</name>
<gene>
    <name evidence="6" type="ORF">GGQ88_000232</name>
</gene>
<dbReference type="Pfam" id="PF13356">
    <property type="entry name" value="Arm-DNA-bind_3"/>
    <property type="match status" value="1"/>
</dbReference>
<evidence type="ECO:0000256" key="3">
    <source>
        <dbReference type="ARBA" id="ARBA00023125"/>
    </source>
</evidence>
<dbReference type="RefSeq" id="WP_183611190.1">
    <property type="nucleotide sequence ID" value="NZ_JACICY010000001.1"/>
</dbReference>
<comment type="similarity">
    <text evidence="1">Belongs to the 'phage' integrase family.</text>
</comment>
<dbReference type="PANTHER" id="PTHR30629">
    <property type="entry name" value="PROPHAGE INTEGRASE"/>
    <property type="match status" value="1"/>
</dbReference>
<dbReference type="Pfam" id="PF00589">
    <property type="entry name" value="Phage_integrase"/>
    <property type="match status" value="1"/>
</dbReference>
<feature type="domain" description="Tyr recombinase" evidence="5">
    <location>
        <begin position="201"/>
        <end position="373"/>
    </location>
</feature>
<dbReference type="InterPro" id="IPR013762">
    <property type="entry name" value="Integrase-like_cat_sf"/>
</dbReference>
<dbReference type="InterPro" id="IPR025166">
    <property type="entry name" value="Integrase_DNA_bind_dom"/>
</dbReference>
<sequence length="386" mass="42725">MAKLKLTSAFCRDVTCPPHKRKEVYRCTEVIGFGLEVRASGKTYWLYYTKPDGKAAQVKIGGSSDIPFDVAKRTAKELRSKVVLGGNPAEDKAIRKGTITFKELAQMHIEHAKGHIRSHGCVEMSYRKYLVPEFGRLRIDEVMPHAIETHFAKLRARLAPASVDRLRLVMNRGYRLAKGWGLPGSDRNPVEAVARPKYDNKRTCLLSPEQVKRLLGECGKSENTMLKPIVQFALATAARKREILDARFEHVNFDRAEWLIPHTKNGHPRTVPLSEAAMAVVKALPRKEGCEWMFTNPSTGKHYITIKRAWKTATEAAGLPGMHTHDLRHAAIGAMVSNNVSLHVAGKIAGHLRPESTARYAAVADSTLAAAVEAGARNLNLMGKAA</sequence>
<dbReference type="Proteomes" id="UP000562395">
    <property type="component" value="Unassembled WGS sequence"/>
</dbReference>
<dbReference type="GO" id="GO:0003677">
    <property type="term" value="F:DNA binding"/>
    <property type="evidence" value="ECO:0007669"/>
    <property type="project" value="UniProtKB-KW"/>
</dbReference>
<evidence type="ECO:0000313" key="7">
    <source>
        <dbReference type="Proteomes" id="UP000562395"/>
    </source>
</evidence>
<dbReference type="AlphaFoldDB" id="A0A7W6EUB0"/>
<dbReference type="PANTHER" id="PTHR30629:SF2">
    <property type="entry name" value="PROPHAGE INTEGRASE INTS-RELATED"/>
    <property type="match status" value="1"/>
</dbReference>
<dbReference type="EMBL" id="JACICY010000001">
    <property type="protein sequence ID" value="MBB3858992.1"/>
    <property type="molecule type" value="Genomic_DNA"/>
</dbReference>
<dbReference type="PROSITE" id="PS51898">
    <property type="entry name" value="TYR_RECOMBINASE"/>
    <property type="match status" value="1"/>
</dbReference>
<evidence type="ECO:0000256" key="1">
    <source>
        <dbReference type="ARBA" id="ARBA00008857"/>
    </source>
</evidence>
<dbReference type="InterPro" id="IPR010998">
    <property type="entry name" value="Integrase_recombinase_N"/>
</dbReference>
<comment type="caution">
    <text evidence="6">The sequence shown here is derived from an EMBL/GenBank/DDBJ whole genome shotgun (WGS) entry which is preliminary data.</text>
</comment>
<dbReference type="InterPro" id="IPR038488">
    <property type="entry name" value="Integrase_DNA-bd_sf"/>
</dbReference>
<keyword evidence="7" id="KW-1185">Reference proteome</keyword>
<accession>A0A7W6EUB0</accession>
<protein>
    <submittedName>
        <fullName evidence="6">Integrase</fullName>
    </submittedName>
</protein>
<keyword evidence="4" id="KW-0233">DNA recombination</keyword>
<keyword evidence="2" id="KW-0229">DNA integration</keyword>
<dbReference type="GO" id="GO:0015074">
    <property type="term" value="P:DNA integration"/>
    <property type="evidence" value="ECO:0007669"/>
    <property type="project" value="UniProtKB-KW"/>
</dbReference>
<keyword evidence="3" id="KW-0238">DNA-binding</keyword>
<organism evidence="6 7">
    <name type="scientific">Novosphingobium hassiacum</name>
    <dbReference type="NCBI Taxonomy" id="173676"/>
    <lineage>
        <taxon>Bacteria</taxon>
        <taxon>Pseudomonadati</taxon>
        <taxon>Pseudomonadota</taxon>
        <taxon>Alphaproteobacteria</taxon>
        <taxon>Sphingomonadales</taxon>
        <taxon>Sphingomonadaceae</taxon>
        <taxon>Novosphingobium</taxon>
    </lineage>
</organism>
<dbReference type="InterPro" id="IPR050808">
    <property type="entry name" value="Phage_Integrase"/>
</dbReference>
<proteinExistence type="inferred from homology"/>
<evidence type="ECO:0000313" key="6">
    <source>
        <dbReference type="EMBL" id="MBB3858992.1"/>
    </source>
</evidence>